<reference evidence="1" key="1">
    <citation type="submission" date="2014-11" db="EMBL/GenBank/DDBJ databases">
        <authorList>
            <person name="Amaro Gonzalez C."/>
        </authorList>
    </citation>
    <scope>NUCLEOTIDE SEQUENCE</scope>
</reference>
<sequence length="32" mass="3628">MCRGTKIKKPDIFLHKHIVASSALTKTNTPYK</sequence>
<name>A0A0E9UC36_ANGAN</name>
<reference evidence="1" key="2">
    <citation type="journal article" date="2015" name="Fish Shellfish Immunol.">
        <title>Early steps in the European eel (Anguilla anguilla)-Vibrio vulnificus interaction in the gills: Role of the RtxA13 toxin.</title>
        <authorList>
            <person name="Callol A."/>
            <person name="Pajuelo D."/>
            <person name="Ebbesson L."/>
            <person name="Teles M."/>
            <person name="MacKenzie S."/>
            <person name="Amaro C."/>
        </authorList>
    </citation>
    <scope>NUCLEOTIDE SEQUENCE</scope>
</reference>
<proteinExistence type="predicted"/>
<evidence type="ECO:0000313" key="1">
    <source>
        <dbReference type="EMBL" id="JAH62533.1"/>
    </source>
</evidence>
<dbReference type="EMBL" id="GBXM01046044">
    <property type="protein sequence ID" value="JAH62533.1"/>
    <property type="molecule type" value="Transcribed_RNA"/>
</dbReference>
<protein>
    <submittedName>
        <fullName evidence="1">Uncharacterized protein</fullName>
    </submittedName>
</protein>
<organism evidence="1">
    <name type="scientific">Anguilla anguilla</name>
    <name type="common">European freshwater eel</name>
    <name type="synonym">Muraena anguilla</name>
    <dbReference type="NCBI Taxonomy" id="7936"/>
    <lineage>
        <taxon>Eukaryota</taxon>
        <taxon>Metazoa</taxon>
        <taxon>Chordata</taxon>
        <taxon>Craniata</taxon>
        <taxon>Vertebrata</taxon>
        <taxon>Euteleostomi</taxon>
        <taxon>Actinopterygii</taxon>
        <taxon>Neopterygii</taxon>
        <taxon>Teleostei</taxon>
        <taxon>Anguilliformes</taxon>
        <taxon>Anguillidae</taxon>
        <taxon>Anguilla</taxon>
    </lineage>
</organism>
<accession>A0A0E9UC36</accession>
<dbReference type="AlphaFoldDB" id="A0A0E9UC36"/>